<feature type="region of interest" description="Disordered" evidence="1">
    <location>
        <begin position="26"/>
        <end position="49"/>
    </location>
</feature>
<dbReference type="SUPFAM" id="SSF57256">
    <property type="entry name" value="Elafin-like"/>
    <property type="match status" value="1"/>
</dbReference>
<gene>
    <name evidence="4" type="ORF">O3P69_006187</name>
</gene>
<feature type="chain" id="PRO_5043429925" description="WAP domain-containing protein" evidence="2">
    <location>
        <begin position="21"/>
        <end position="206"/>
    </location>
</feature>
<comment type="caution">
    <text evidence="4">The sequence shown here is derived from an EMBL/GenBank/DDBJ whole genome shotgun (WGS) entry which is preliminary data.</text>
</comment>
<dbReference type="InterPro" id="IPR036645">
    <property type="entry name" value="Elafin-like_sf"/>
</dbReference>
<feature type="signal peptide" evidence="2">
    <location>
        <begin position="1"/>
        <end position="20"/>
    </location>
</feature>
<dbReference type="AlphaFoldDB" id="A0AAW0UAH2"/>
<dbReference type="PANTHER" id="PTHR14308:SF0">
    <property type="entry name" value="WAP FOUR-DISULFIDE CORE DOMAIN PROTEIN 1"/>
    <property type="match status" value="1"/>
</dbReference>
<dbReference type="GO" id="GO:0001558">
    <property type="term" value="P:regulation of cell growth"/>
    <property type="evidence" value="ECO:0007669"/>
    <property type="project" value="TreeGrafter"/>
</dbReference>
<evidence type="ECO:0000313" key="5">
    <source>
        <dbReference type="Proteomes" id="UP001487740"/>
    </source>
</evidence>
<sequence length="206" mass="22141">MSLAWRVCWVTATLVVTVCGTVTPQQMQQTEDDPAPADPRGPRHTDGLPLPVPVPVRHEDPVAVGGGVQVGSADPSQCPPSMPFAPELCVAPACLQHHRCPTGRACCFNGCVHTCLLAVESPPVIDWIQDTSSNNPISEESQPGLPVRYEDPAFAEGREEMVHLPGGCTLSGKQYAELQTFMESPSIEKCMCEKGEVVCSVKMFKS</sequence>
<keyword evidence="5" id="KW-1185">Reference proteome</keyword>
<feature type="domain" description="WAP" evidence="3">
    <location>
        <begin position="75"/>
        <end position="116"/>
    </location>
</feature>
<evidence type="ECO:0000259" key="3">
    <source>
        <dbReference type="Pfam" id="PF00095"/>
    </source>
</evidence>
<dbReference type="Pfam" id="PF00095">
    <property type="entry name" value="WAP"/>
    <property type="match status" value="1"/>
</dbReference>
<reference evidence="4 5" key="1">
    <citation type="submission" date="2023-03" db="EMBL/GenBank/DDBJ databases">
        <title>High-quality genome of Scylla paramamosain provides insights in environmental adaptation.</title>
        <authorList>
            <person name="Zhang L."/>
        </authorList>
    </citation>
    <scope>NUCLEOTIDE SEQUENCE [LARGE SCALE GENOMIC DNA]</scope>
    <source>
        <strain evidence="4">LZ_2023a</strain>
        <tissue evidence="4">Muscle</tissue>
    </source>
</reference>
<dbReference type="Proteomes" id="UP001487740">
    <property type="component" value="Unassembled WGS sequence"/>
</dbReference>
<evidence type="ECO:0000256" key="2">
    <source>
        <dbReference type="SAM" id="SignalP"/>
    </source>
</evidence>
<accession>A0AAW0UAH2</accession>
<evidence type="ECO:0000313" key="4">
    <source>
        <dbReference type="EMBL" id="KAK8395327.1"/>
    </source>
</evidence>
<protein>
    <recommendedName>
        <fullName evidence="3">WAP domain-containing protein</fullName>
    </recommendedName>
</protein>
<organism evidence="4 5">
    <name type="scientific">Scylla paramamosain</name>
    <name type="common">Mud crab</name>
    <dbReference type="NCBI Taxonomy" id="85552"/>
    <lineage>
        <taxon>Eukaryota</taxon>
        <taxon>Metazoa</taxon>
        <taxon>Ecdysozoa</taxon>
        <taxon>Arthropoda</taxon>
        <taxon>Crustacea</taxon>
        <taxon>Multicrustacea</taxon>
        <taxon>Malacostraca</taxon>
        <taxon>Eumalacostraca</taxon>
        <taxon>Eucarida</taxon>
        <taxon>Decapoda</taxon>
        <taxon>Pleocyemata</taxon>
        <taxon>Brachyura</taxon>
        <taxon>Eubrachyura</taxon>
        <taxon>Portunoidea</taxon>
        <taxon>Portunidae</taxon>
        <taxon>Portuninae</taxon>
        <taxon>Scylla</taxon>
    </lineage>
</organism>
<dbReference type="PANTHER" id="PTHR14308">
    <property type="entry name" value="WAP FOUR-DISULFIDE CORE DOMAIN PROTEIN 1"/>
    <property type="match status" value="1"/>
</dbReference>
<keyword evidence="2" id="KW-0732">Signal</keyword>
<name>A0AAW0UAH2_SCYPA</name>
<dbReference type="GO" id="GO:0005615">
    <property type="term" value="C:extracellular space"/>
    <property type="evidence" value="ECO:0007669"/>
    <property type="project" value="TreeGrafter"/>
</dbReference>
<dbReference type="EMBL" id="JARAKH010000018">
    <property type="protein sequence ID" value="KAK8395327.1"/>
    <property type="molecule type" value="Genomic_DNA"/>
</dbReference>
<proteinExistence type="predicted"/>
<dbReference type="InterPro" id="IPR042357">
    <property type="entry name" value="WFDC1"/>
</dbReference>
<evidence type="ECO:0000256" key="1">
    <source>
        <dbReference type="SAM" id="MobiDB-lite"/>
    </source>
</evidence>
<dbReference type="InterPro" id="IPR008197">
    <property type="entry name" value="WAP_dom"/>
</dbReference>
<dbReference type="GO" id="GO:0030414">
    <property type="term" value="F:peptidase inhibitor activity"/>
    <property type="evidence" value="ECO:0007669"/>
    <property type="project" value="InterPro"/>
</dbReference>